<dbReference type="EMBL" id="JPMI01000233">
    <property type="protein sequence ID" value="KFA89782.1"/>
    <property type="molecule type" value="Genomic_DNA"/>
</dbReference>
<dbReference type="AlphaFoldDB" id="A0A084SMU7"/>
<sequence length="380" mass="41986">MCFGGSKIYNRIAARALGQSLIDICADCADALEDPDTTLFNFKAKVTEIDALLNIQMITANKAQVQRLKTAAIALQNHCRTTGTIDKLDQLSTKADWAGERAIDIVVDELSKNPERLHSKKVAGRAQLIINNAGDSAHVGDEGWNSSKRANIENPLERVPEQSRDIVGMGKATSLDRNEAGFLAVCHGTAAGMLNIVGRKHRTYQAGGKGPVLREQARVLAQQLLADANKLYLLHFKCTAQMDGHSFMLCMNHSGSVTRAESWANRTGNGLFLDLQADKRRRNTAELTNQAARDAVEDIFSADADRRTRGYMVLAQAYDNSVLYEQKRHDEHAEDHECDDDCRADDAEISIIVRARQLTKPKTVRSRLEVLRGVYNAISV</sequence>
<dbReference type="Proteomes" id="UP000028547">
    <property type="component" value="Unassembled WGS sequence"/>
</dbReference>
<proteinExistence type="predicted"/>
<protein>
    <submittedName>
        <fullName evidence="1">Uncharacterized protein</fullName>
    </submittedName>
</protein>
<evidence type="ECO:0000313" key="1">
    <source>
        <dbReference type="EMBL" id="KFA89782.1"/>
    </source>
</evidence>
<organism evidence="1 2">
    <name type="scientific">Archangium violaceum Cb vi76</name>
    <dbReference type="NCBI Taxonomy" id="1406225"/>
    <lineage>
        <taxon>Bacteria</taxon>
        <taxon>Pseudomonadati</taxon>
        <taxon>Myxococcota</taxon>
        <taxon>Myxococcia</taxon>
        <taxon>Myxococcales</taxon>
        <taxon>Cystobacterineae</taxon>
        <taxon>Archangiaceae</taxon>
        <taxon>Archangium</taxon>
    </lineage>
</organism>
<reference evidence="1 2" key="1">
    <citation type="submission" date="2014-07" db="EMBL/GenBank/DDBJ databases">
        <title>Draft Genome Sequence of Gephyronic Acid Producer, Cystobacter violaceus Strain Cb vi76.</title>
        <authorList>
            <person name="Stevens D.C."/>
            <person name="Young J."/>
            <person name="Carmichael R."/>
            <person name="Tan J."/>
            <person name="Taylor R.E."/>
        </authorList>
    </citation>
    <scope>NUCLEOTIDE SEQUENCE [LARGE SCALE GENOMIC DNA]</scope>
    <source>
        <strain evidence="1 2">Cb vi76</strain>
    </source>
</reference>
<name>A0A084SMU7_9BACT</name>
<evidence type="ECO:0000313" key="2">
    <source>
        <dbReference type="Proteomes" id="UP000028547"/>
    </source>
</evidence>
<accession>A0A084SMU7</accession>
<comment type="caution">
    <text evidence="1">The sequence shown here is derived from an EMBL/GenBank/DDBJ whole genome shotgun (WGS) entry which is preliminary data.</text>
</comment>
<gene>
    <name evidence="1" type="ORF">Q664_33450</name>
</gene>